<sequence>MQSNLSATKRFDVKQDTGRQCLEGLLPCSSILEPTHSVGGIGNGDYITDQSSRGF</sequence>
<reference evidence="2" key="1">
    <citation type="journal article" date="2023" name="G3 (Bethesda)">
        <title>Genome assembly and association tests identify interacting loci associated with vigor, precocity, and sex in interspecific pistachio rootstocks.</title>
        <authorList>
            <person name="Palmer W."/>
            <person name="Jacygrad E."/>
            <person name="Sagayaradj S."/>
            <person name="Cavanaugh K."/>
            <person name="Han R."/>
            <person name="Bertier L."/>
            <person name="Beede B."/>
            <person name="Kafkas S."/>
            <person name="Golino D."/>
            <person name="Preece J."/>
            <person name="Michelmore R."/>
        </authorList>
    </citation>
    <scope>NUCLEOTIDE SEQUENCE [LARGE SCALE GENOMIC DNA]</scope>
</reference>
<dbReference type="EMBL" id="CM047909">
    <property type="protein sequence ID" value="KAJ0079392.1"/>
    <property type="molecule type" value="Genomic_DNA"/>
</dbReference>
<dbReference type="Proteomes" id="UP001164250">
    <property type="component" value="Chromosome 13"/>
</dbReference>
<comment type="caution">
    <text evidence="1">The sequence shown here is derived from an EMBL/GenBank/DDBJ whole genome shotgun (WGS) entry which is preliminary data.</text>
</comment>
<organism evidence="1 2">
    <name type="scientific">Pistacia atlantica</name>
    <dbReference type="NCBI Taxonomy" id="434234"/>
    <lineage>
        <taxon>Eukaryota</taxon>
        <taxon>Viridiplantae</taxon>
        <taxon>Streptophyta</taxon>
        <taxon>Embryophyta</taxon>
        <taxon>Tracheophyta</taxon>
        <taxon>Spermatophyta</taxon>
        <taxon>Magnoliopsida</taxon>
        <taxon>eudicotyledons</taxon>
        <taxon>Gunneridae</taxon>
        <taxon>Pentapetalae</taxon>
        <taxon>rosids</taxon>
        <taxon>malvids</taxon>
        <taxon>Sapindales</taxon>
        <taxon>Anacardiaceae</taxon>
        <taxon>Pistacia</taxon>
    </lineage>
</organism>
<keyword evidence="2" id="KW-1185">Reference proteome</keyword>
<proteinExistence type="predicted"/>
<evidence type="ECO:0000313" key="2">
    <source>
        <dbReference type="Proteomes" id="UP001164250"/>
    </source>
</evidence>
<name>A0ACC0ZXW0_9ROSI</name>
<accession>A0ACC0ZXW0</accession>
<protein>
    <submittedName>
        <fullName evidence="1">Uncharacterized protein</fullName>
    </submittedName>
</protein>
<gene>
    <name evidence="1" type="ORF">Patl1_22742</name>
</gene>
<evidence type="ECO:0000313" key="1">
    <source>
        <dbReference type="EMBL" id="KAJ0079392.1"/>
    </source>
</evidence>